<dbReference type="GO" id="GO:0008422">
    <property type="term" value="F:beta-glucosidase activity"/>
    <property type="evidence" value="ECO:0007669"/>
    <property type="project" value="UniProtKB-ARBA"/>
</dbReference>
<dbReference type="SMART" id="SM01217">
    <property type="entry name" value="Fn3_like"/>
    <property type="match status" value="1"/>
</dbReference>
<dbReference type="InterPro" id="IPR050288">
    <property type="entry name" value="Cellulose_deg_GH3"/>
</dbReference>
<keyword evidence="4" id="KW-0326">Glycosidase</keyword>
<dbReference type="PRINTS" id="PR00133">
    <property type="entry name" value="GLHYDRLASE3"/>
</dbReference>
<dbReference type="InterPro" id="IPR036881">
    <property type="entry name" value="Glyco_hydro_3_C_sf"/>
</dbReference>
<evidence type="ECO:0000256" key="1">
    <source>
        <dbReference type="ARBA" id="ARBA00005336"/>
    </source>
</evidence>
<evidence type="ECO:0000256" key="4">
    <source>
        <dbReference type="RuleBase" id="RU361161"/>
    </source>
</evidence>
<dbReference type="InterPro" id="IPR002772">
    <property type="entry name" value="Glyco_hydro_3_C"/>
</dbReference>
<dbReference type="PANTHER" id="PTHR42715:SF10">
    <property type="entry name" value="BETA-GLUCOSIDASE"/>
    <property type="match status" value="1"/>
</dbReference>
<dbReference type="InterPro" id="IPR026891">
    <property type="entry name" value="Fn3-like"/>
</dbReference>
<keyword evidence="7" id="KW-1185">Reference proteome</keyword>
<dbReference type="SUPFAM" id="SSF52279">
    <property type="entry name" value="Beta-D-glucan exohydrolase, C-terminal domain"/>
    <property type="match status" value="1"/>
</dbReference>
<dbReference type="InterPro" id="IPR036962">
    <property type="entry name" value="Glyco_hydro_3_N_sf"/>
</dbReference>
<sequence>MFASAALSACSQAQQKPSGGVEDKISALISQMTLEEKIGMIHANSSFTSAGVERLGIPELVTSDGPHGVRIEHGRDWTPDKDVDDAATYLPTGNSLAATWNPQLGYDFGSVLGSEANYRGKDVILGPGINIIRSPLNGRNFEYMSEDPYLISKMVVGYIKGVQDQGISACVKHYAANNEEVDRNTVDVYMSERALREIYLPGFKAAVTEGDVNTIMGSYNKFRGQYATHNEYLINKILKGEWGFKGVVMSDWGAVHNTMEAVKNGTDLEMGTDLSMLPNPNYNKFFMADSLLRFVKEGKVPVSLIDDKVRRILRIMYKTNMIDGKRQSGSFNTKEHQATALKVAEESIVLLKNEGNILPLNKDAIKSIAVIGQNADRPNSLGGGSSQVKAKYEITPLQGLKNLVGNSVKVEYSQGYKIERGQQADKKMIDKAVALAAKSDVAILVVGWTHGYDYAKWDDNAYDAEGVDKPNMDMPFGQDELIKAVLKANPKTVVVLTGGGPIDVTQWIGDAKGVLEGWYAGMEGGNALAKVIFGQVNPSGKLPMTFPKKLQDSPAHKFGDFPGVNNVAHYKEDIFVGYRYFDTYKVDPQFEFGRGLSYTTFKYDNLNVSVNGDKATAKLTLTNTGKMEGAEVVQLYIKQQKSTLKRPEKELKAFQKVFLKPGESKELVFDLNDEAFHYFNDKENKWVVEAGNFDVLVGGSSRDIRQQKTIAYAGK</sequence>
<evidence type="ECO:0000256" key="2">
    <source>
        <dbReference type="ARBA" id="ARBA00022801"/>
    </source>
</evidence>
<dbReference type="PROSITE" id="PS00775">
    <property type="entry name" value="GLYCOSYL_HYDROL_F3"/>
    <property type="match status" value="1"/>
</dbReference>
<dbReference type="Gene3D" id="3.40.50.1700">
    <property type="entry name" value="Glycoside hydrolase family 3 C-terminal domain"/>
    <property type="match status" value="1"/>
</dbReference>
<dbReference type="SUPFAM" id="SSF51445">
    <property type="entry name" value="(Trans)glycosidases"/>
    <property type="match status" value="1"/>
</dbReference>
<dbReference type="Pfam" id="PF01915">
    <property type="entry name" value="Glyco_hydro_3_C"/>
    <property type="match status" value="1"/>
</dbReference>
<dbReference type="InterPro" id="IPR001764">
    <property type="entry name" value="Glyco_hydro_3_N"/>
</dbReference>
<evidence type="ECO:0000259" key="5">
    <source>
        <dbReference type="SMART" id="SM01217"/>
    </source>
</evidence>
<dbReference type="Gene3D" id="3.20.20.300">
    <property type="entry name" value="Glycoside hydrolase, family 3, N-terminal domain"/>
    <property type="match status" value="1"/>
</dbReference>
<evidence type="ECO:0000256" key="3">
    <source>
        <dbReference type="ARBA" id="ARBA00023277"/>
    </source>
</evidence>
<gene>
    <name evidence="6" type="ORF">C3K47_06755</name>
</gene>
<comment type="similarity">
    <text evidence="1 4">Belongs to the glycosyl hydrolase 3 family.</text>
</comment>
<dbReference type="InterPro" id="IPR019800">
    <property type="entry name" value="Glyco_hydro_3_AS"/>
</dbReference>
<protein>
    <submittedName>
        <fullName evidence="6">Glycosyl hydrolase</fullName>
    </submittedName>
</protein>
<evidence type="ECO:0000313" key="6">
    <source>
        <dbReference type="EMBL" id="POY37598.1"/>
    </source>
</evidence>
<dbReference type="EMBL" id="PQVF01000004">
    <property type="protein sequence ID" value="POY37598.1"/>
    <property type="molecule type" value="Genomic_DNA"/>
</dbReference>
<dbReference type="AlphaFoldDB" id="A0A2S5A4T8"/>
<name>A0A2S5A4T8_9SPHI</name>
<keyword evidence="3" id="KW-0119">Carbohydrate metabolism</keyword>
<dbReference type="Pfam" id="PF14310">
    <property type="entry name" value="Fn3-like"/>
    <property type="match status" value="1"/>
</dbReference>
<feature type="domain" description="Fibronectin type III-like" evidence="5">
    <location>
        <begin position="631"/>
        <end position="701"/>
    </location>
</feature>
<keyword evidence="2 4" id="KW-0378">Hydrolase</keyword>
<evidence type="ECO:0000313" key="7">
    <source>
        <dbReference type="Proteomes" id="UP000236893"/>
    </source>
</evidence>
<dbReference type="PANTHER" id="PTHR42715">
    <property type="entry name" value="BETA-GLUCOSIDASE"/>
    <property type="match status" value="1"/>
</dbReference>
<accession>A0A2S5A4T8</accession>
<dbReference type="FunFam" id="2.60.40.10:FF:000495">
    <property type="entry name" value="Periplasmic beta-glucosidase"/>
    <property type="match status" value="1"/>
</dbReference>
<organism evidence="6 7">
    <name type="scientific">Solitalea longa</name>
    <dbReference type="NCBI Taxonomy" id="2079460"/>
    <lineage>
        <taxon>Bacteria</taxon>
        <taxon>Pseudomonadati</taxon>
        <taxon>Bacteroidota</taxon>
        <taxon>Sphingobacteriia</taxon>
        <taxon>Sphingobacteriales</taxon>
        <taxon>Sphingobacteriaceae</taxon>
        <taxon>Solitalea</taxon>
    </lineage>
</organism>
<dbReference type="Gene3D" id="2.60.40.10">
    <property type="entry name" value="Immunoglobulins"/>
    <property type="match status" value="1"/>
</dbReference>
<comment type="caution">
    <text evidence="6">The sequence shown here is derived from an EMBL/GenBank/DDBJ whole genome shotgun (WGS) entry which is preliminary data.</text>
</comment>
<dbReference type="InterPro" id="IPR013783">
    <property type="entry name" value="Ig-like_fold"/>
</dbReference>
<dbReference type="Pfam" id="PF00933">
    <property type="entry name" value="Glyco_hydro_3"/>
    <property type="match status" value="1"/>
</dbReference>
<proteinExistence type="inferred from homology"/>
<dbReference type="Proteomes" id="UP000236893">
    <property type="component" value="Unassembled WGS sequence"/>
</dbReference>
<dbReference type="OrthoDB" id="9758670at2"/>
<dbReference type="InterPro" id="IPR017853">
    <property type="entry name" value="GH"/>
</dbReference>
<dbReference type="GO" id="GO:0005975">
    <property type="term" value="P:carbohydrate metabolic process"/>
    <property type="evidence" value="ECO:0007669"/>
    <property type="project" value="InterPro"/>
</dbReference>
<reference evidence="6 7" key="1">
    <citation type="submission" date="2018-01" db="EMBL/GenBank/DDBJ databases">
        <authorList>
            <person name="Gaut B.S."/>
            <person name="Morton B.R."/>
            <person name="Clegg M.T."/>
            <person name="Duvall M.R."/>
        </authorList>
    </citation>
    <scope>NUCLEOTIDE SEQUENCE [LARGE SCALE GENOMIC DNA]</scope>
    <source>
        <strain evidence="6 7">HR-AV</strain>
    </source>
</reference>